<dbReference type="InterPro" id="IPR028082">
    <property type="entry name" value="Peripla_BP_I"/>
</dbReference>
<evidence type="ECO:0000259" key="4">
    <source>
        <dbReference type="Pfam" id="PF13458"/>
    </source>
</evidence>
<gene>
    <name evidence="5" type="ORF">BL253_27055</name>
</gene>
<sequence length="445" mass="44752">MAHVRAQLGRSTRRRTRQAGRLSGLSRSAGLSGLVLALAATVGLVAACGSDDDGGSGGGTPSASASAEASLLGPSAPAKGASVKIGIVTEGKGPSSDMSAQDTVANGTAKWLNEHRAGIGGRPIELVVCDALGDPGKATDCGNRLIEAGVVAAVFGESAVMHDAWKPLHDAGIPVMLYATSETEVLADKASTFILSDPSAGPIGLPITVAKEKGYKKVTSIVIDVPAALGLETNVAPAKYKAAGLEHALVRIALGTADMTPQLGPVVSGDPGMVFVLGNDSFCISAFNGLRAVGYKGQITSIAQCITDATRKAVPGDLLKGIEITASAPIGTDNPSTQLYKAVVDEYAKGVDTSQIGGMSMFSALAGFQLATAKISGEITPASVISTIRAMPESELPGAGGLKFKCDGKATELSSAVCTRGTLAATLDAKGNPSSYEVVGASTTG</sequence>
<dbReference type="Pfam" id="PF13458">
    <property type="entry name" value="Peripla_BP_6"/>
    <property type="match status" value="1"/>
</dbReference>
<evidence type="ECO:0000256" key="1">
    <source>
        <dbReference type="ARBA" id="ARBA00010062"/>
    </source>
</evidence>
<dbReference type="InterPro" id="IPR051010">
    <property type="entry name" value="BCAA_transport"/>
</dbReference>
<name>A0A1V2I6I5_9ACTN</name>
<accession>A0A1V2I6I5</accession>
<proteinExistence type="inferred from homology"/>
<dbReference type="SUPFAM" id="SSF53822">
    <property type="entry name" value="Periplasmic binding protein-like I"/>
    <property type="match status" value="1"/>
</dbReference>
<keyword evidence="2" id="KW-0732">Signal</keyword>
<dbReference type="RefSeq" id="WP_076820197.1">
    <property type="nucleotide sequence ID" value="NZ_MOMC01000058.1"/>
</dbReference>
<dbReference type="OrthoDB" id="5169139at2"/>
<evidence type="ECO:0000313" key="6">
    <source>
        <dbReference type="Proteomes" id="UP000188929"/>
    </source>
</evidence>
<dbReference type="STRING" id="1834516.BL253_27055"/>
<dbReference type="Proteomes" id="UP000188929">
    <property type="component" value="Unassembled WGS sequence"/>
</dbReference>
<dbReference type="EMBL" id="MOMC01000058">
    <property type="protein sequence ID" value="ONH25665.1"/>
    <property type="molecule type" value="Genomic_DNA"/>
</dbReference>
<evidence type="ECO:0000256" key="3">
    <source>
        <dbReference type="SAM" id="MobiDB-lite"/>
    </source>
</evidence>
<feature type="domain" description="Leucine-binding protein" evidence="4">
    <location>
        <begin position="82"/>
        <end position="411"/>
    </location>
</feature>
<feature type="region of interest" description="Disordered" evidence="3">
    <location>
        <begin position="1"/>
        <end position="23"/>
    </location>
</feature>
<organism evidence="5 6">
    <name type="scientific">Pseudofrankia asymbiotica</name>
    <dbReference type="NCBI Taxonomy" id="1834516"/>
    <lineage>
        <taxon>Bacteria</taxon>
        <taxon>Bacillati</taxon>
        <taxon>Actinomycetota</taxon>
        <taxon>Actinomycetes</taxon>
        <taxon>Frankiales</taxon>
        <taxon>Frankiaceae</taxon>
        <taxon>Pseudofrankia</taxon>
    </lineage>
</organism>
<dbReference type="InterPro" id="IPR028081">
    <property type="entry name" value="Leu-bd"/>
</dbReference>
<comment type="caution">
    <text evidence="5">The sequence shown here is derived from an EMBL/GenBank/DDBJ whole genome shotgun (WGS) entry which is preliminary data.</text>
</comment>
<dbReference type="AlphaFoldDB" id="A0A1V2I6I5"/>
<feature type="compositionally biased region" description="Low complexity" evidence="3">
    <location>
        <begin position="1"/>
        <end position="10"/>
    </location>
</feature>
<evidence type="ECO:0000256" key="2">
    <source>
        <dbReference type="ARBA" id="ARBA00022729"/>
    </source>
</evidence>
<reference evidence="6" key="1">
    <citation type="submission" date="2016-10" db="EMBL/GenBank/DDBJ databases">
        <title>Frankia sp. NRRL B-16386 Genome sequencing.</title>
        <authorList>
            <person name="Ghodhbane-Gtari F."/>
            <person name="Swanson E."/>
            <person name="Gueddou A."/>
            <person name="Hezbri K."/>
            <person name="Ktari K."/>
            <person name="Nouioui I."/>
            <person name="Morris K."/>
            <person name="Simpson S."/>
            <person name="Abebe-Akele F."/>
            <person name="Thomas K."/>
            <person name="Gtari M."/>
            <person name="Tisa L.S."/>
        </authorList>
    </citation>
    <scope>NUCLEOTIDE SEQUENCE [LARGE SCALE GENOMIC DNA]</scope>
    <source>
        <strain evidence="6">NRRL B-16386</strain>
    </source>
</reference>
<comment type="similarity">
    <text evidence="1">Belongs to the leucine-binding protein family.</text>
</comment>
<dbReference type="Gene3D" id="3.40.50.2300">
    <property type="match status" value="2"/>
</dbReference>
<dbReference type="PANTHER" id="PTHR30483">
    <property type="entry name" value="LEUCINE-SPECIFIC-BINDING PROTEIN"/>
    <property type="match status" value="1"/>
</dbReference>
<dbReference type="PANTHER" id="PTHR30483:SF38">
    <property type="entry name" value="BLR7848 PROTEIN"/>
    <property type="match status" value="1"/>
</dbReference>
<keyword evidence="6" id="KW-1185">Reference proteome</keyword>
<protein>
    <submittedName>
        <fullName evidence="5">Branched-chain amino acid ABC transporter substrate-binding protein</fullName>
    </submittedName>
</protein>
<evidence type="ECO:0000313" key="5">
    <source>
        <dbReference type="EMBL" id="ONH25665.1"/>
    </source>
</evidence>